<evidence type="ECO:0000256" key="2">
    <source>
        <dbReference type="ARBA" id="ARBA00004370"/>
    </source>
</evidence>
<dbReference type="Pfam" id="PF02518">
    <property type="entry name" value="HATPase_c"/>
    <property type="match status" value="1"/>
</dbReference>
<dbReference type="SMART" id="SM00387">
    <property type="entry name" value="HATPase_c"/>
    <property type="match status" value="1"/>
</dbReference>
<protein>
    <recommendedName>
        <fullName evidence="3">histidine kinase</fullName>
        <ecNumber evidence="3">2.7.13.3</ecNumber>
    </recommendedName>
</protein>
<reference evidence="12 13" key="1">
    <citation type="submission" date="2020-10" db="EMBL/GenBank/DDBJ databases">
        <title>Campylobacter and Helicobacter PacBio genomes.</title>
        <authorList>
            <person name="Lane C."/>
        </authorList>
    </citation>
    <scope>NUCLEOTIDE SEQUENCE [LARGE SCALE GENOMIC DNA]</scope>
    <source>
        <strain evidence="12 13">2016D-0077</strain>
    </source>
</reference>
<keyword evidence="13" id="KW-1185">Reference proteome</keyword>
<dbReference type="CDD" id="cd00082">
    <property type="entry name" value="HisKA"/>
    <property type="match status" value="1"/>
</dbReference>
<dbReference type="InterPro" id="IPR036890">
    <property type="entry name" value="HATPase_C_sf"/>
</dbReference>
<gene>
    <name evidence="12" type="ORF">IMC76_02510</name>
</gene>
<dbReference type="PANTHER" id="PTHR45436:SF5">
    <property type="entry name" value="SENSOR HISTIDINE KINASE TRCS"/>
    <property type="match status" value="1"/>
</dbReference>
<dbReference type="Gene3D" id="1.10.287.130">
    <property type="match status" value="1"/>
</dbReference>
<feature type="transmembrane region" description="Helical" evidence="10">
    <location>
        <begin position="107"/>
        <end position="129"/>
    </location>
</feature>
<keyword evidence="6 10" id="KW-0812">Transmembrane</keyword>
<evidence type="ECO:0000256" key="6">
    <source>
        <dbReference type="ARBA" id="ARBA00022692"/>
    </source>
</evidence>
<dbReference type="InterPro" id="IPR050428">
    <property type="entry name" value="TCS_sensor_his_kinase"/>
</dbReference>
<dbReference type="EC" id="2.7.13.3" evidence="3"/>
<comment type="catalytic activity">
    <reaction evidence="1">
        <text>ATP + protein L-histidine = ADP + protein N-phospho-L-histidine.</text>
        <dbReference type="EC" id="2.7.13.3"/>
    </reaction>
</comment>
<dbReference type="GO" id="GO:0000155">
    <property type="term" value="F:phosphorelay sensor kinase activity"/>
    <property type="evidence" value="ECO:0007669"/>
    <property type="project" value="InterPro"/>
</dbReference>
<dbReference type="InterPro" id="IPR003661">
    <property type="entry name" value="HisK_dim/P_dom"/>
</dbReference>
<evidence type="ECO:0000313" key="12">
    <source>
        <dbReference type="EMBL" id="QOQ87704.1"/>
    </source>
</evidence>
<dbReference type="Gene3D" id="3.30.565.10">
    <property type="entry name" value="Histidine kinase-like ATPase, C-terminal domain"/>
    <property type="match status" value="1"/>
</dbReference>
<evidence type="ECO:0000256" key="8">
    <source>
        <dbReference type="ARBA" id="ARBA00022989"/>
    </source>
</evidence>
<evidence type="ECO:0000313" key="13">
    <source>
        <dbReference type="Proteomes" id="UP000594749"/>
    </source>
</evidence>
<evidence type="ECO:0000256" key="4">
    <source>
        <dbReference type="ARBA" id="ARBA00022553"/>
    </source>
</evidence>
<keyword evidence="7 12" id="KW-0418">Kinase</keyword>
<dbReference type="SMART" id="SM00388">
    <property type="entry name" value="HisKA"/>
    <property type="match status" value="1"/>
</dbReference>
<comment type="subcellular location">
    <subcellularLocation>
        <location evidence="2">Membrane</location>
    </subcellularLocation>
</comment>
<feature type="domain" description="Histidine kinase" evidence="11">
    <location>
        <begin position="191"/>
        <end position="402"/>
    </location>
</feature>
<dbReference type="SUPFAM" id="SSF47384">
    <property type="entry name" value="Homodimeric domain of signal transducing histidine kinase"/>
    <property type="match status" value="1"/>
</dbReference>
<keyword evidence="8 10" id="KW-1133">Transmembrane helix</keyword>
<name>A0A7M1LIA9_9BACT</name>
<keyword evidence="9 10" id="KW-0472">Membrane</keyword>
<dbReference type="Pfam" id="PF00512">
    <property type="entry name" value="HisKA"/>
    <property type="match status" value="1"/>
</dbReference>
<keyword evidence="5" id="KW-0808">Transferase</keyword>
<dbReference type="InterPro" id="IPR003594">
    <property type="entry name" value="HATPase_dom"/>
</dbReference>
<dbReference type="GO" id="GO:0005886">
    <property type="term" value="C:plasma membrane"/>
    <property type="evidence" value="ECO:0007669"/>
    <property type="project" value="TreeGrafter"/>
</dbReference>
<dbReference type="EMBL" id="CP063078">
    <property type="protein sequence ID" value="QOQ87704.1"/>
    <property type="molecule type" value="Genomic_DNA"/>
</dbReference>
<keyword evidence="4" id="KW-0597">Phosphoprotein</keyword>
<dbReference type="RefSeq" id="WP_025802596.1">
    <property type="nucleotide sequence ID" value="NZ_CP053842.1"/>
</dbReference>
<evidence type="ECO:0000256" key="9">
    <source>
        <dbReference type="ARBA" id="ARBA00023136"/>
    </source>
</evidence>
<evidence type="ECO:0000256" key="7">
    <source>
        <dbReference type="ARBA" id="ARBA00022777"/>
    </source>
</evidence>
<evidence type="ECO:0000256" key="1">
    <source>
        <dbReference type="ARBA" id="ARBA00000085"/>
    </source>
</evidence>
<evidence type="ECO:0000256" key="10">
    <source>
        <dbReference type="SAM" id="Phobius"/>
    </source>
</evidence>
<evidence type="ECO:0000259" key="11">
    <source>
        <dbReference type="PROSITE" id="PS50109"/>
    </source>
</evidence>
<dbReference type="PRINTS" id="PR00344">
    <property type="entry name" value="BCTRLSENSOR"/>
</dbReference>
<proteinExistence type="predicted"/>
<dbReference type="InterPro" id="IPR005467">
    <property type="entry name" value="His_kinase_dom"/>
</dbReference>
<accession>A0A7M1LIA9</accession>
<sequence>MLILIFSGMLYQYIKINIFENVVQVLNSEAKRLTKESKLPSNYSISTLGHNQIFIDTYPNTRSIKAPKYTKKVSKNSSTLTLEYPFDSKVIALTTDTTFYSNIIKQILTDIIIINTTMIFLILFFAMFLSRSLLIPVKTITKNLSNLNETVLKPLDESEIPLEFRPLSKGINRLINRIETFVSYQKELFIGIAHELKTPLAVMKTKNEVTLLKPRDNEKYINTLKSNNASIDSMNKMIGSILEVGRQEGAHFENAENKEMISFVEELFKGFRVLAKAEKKDIILKQNKEILYLQIRPNLLIHILQNFVQNAVKFSPENSTILIQTRVTADEYFRIDVVDEGCGIDESRDLFAPFRRYGDKSGAGLGLFLAKGAAEAMNAEIYIRNRNDKKGAIATLRIPISEASRRLNKEKSEREEECQNE</sequence>
<dbReference type="SUPFAM" id="SSF55874">
    <property type="entry name" value="ATPase domain of HSP90 chaperone/DNA topoisomerase II/histidine kinase"/>
    <property type="match status" value="1"/>
</dbReference>
<evidence type="ECO:0000256" key="5">
    <source>
        <dbReference type="ARBA" id="ARBA00022679"/>
    </source>
</evidence>
<evidence type="ECO:0000256" key="3">
    <source>
        <dbReference type="ARBA" id="ARBA00012438"/>
    </source>
</evidence>
<dbReference type="AlphaFoldDB" id="A0A7M1LIA9"/>
<dbReference type="Proteomes" id="UP000594749">
    <property type="component" value="Chromosome"/>
</dbReference>
<dbReference type="PROSITE" id="PS50109">
    <property type="entry name" value="HIS_KIN"/>
    <property type="match status" value="1"/>
</dbReference>
<organism evidence="12 13">
    <name type="scientific">Campylobacter corcagiensis</name>
    <dbReference type="NCBI Taxonomy" id="1448857"/>
    <lineage>
        <taxon>Bacteria</taxon>
        <taxon>Pseudomonadati</taxon>
        <taxon>Campylobacterota</taxon>
        <taxon>Epsilonproteobacteria</taxon>
        <taxon>Campylobacterales</taxon>
        <taxon>Campylobacteraceae</taxon>
        <taxon>Campylobacter</taxon>
    </lineage>
</organism>
<dbReference type="InterPro" id="IPR004358">
    <property type="entry name" value="Sig_transdc_His_kin-like_C"/>
</dbReference>
<dbReference type="InterPro" id="IPR036097">
    <property type="entry name" value="HisK_dim/P_sf"/>
</dbReference>
<dbReference type="PANTHER" id="PTHR45436">
    <property type="entry name" value="SENSOR HISTIDINE KINASE YKOH"/>
    <property type="match status" value="1"/>
</dbReference>